<accession>A0A7V8JTD4</accession>
<keyword evidence="3" id="KW-0255">Endonuclease</keyword>
<proteinExistence type="predicted"/>
<dbReference type="Proteomes" id="UP000462435">
    <property type="component" value="Unassembled WGS sequence"/>
</dbReference>
<dbReference type="InterPro" id="IPR011050">
    <property type="entry name" value="Pectin_lyase_fold/virulence"/>
</dbReference>
<dbReference type="Pfam" id="PF05860">
    <property type="entry name" value="TPS"/>
    <property type="match status" value="1"/>
</dbReference>
<keyword evidence="3" id="KW-0540">Nuclease</keyword>
<evidence type="ECO:0000256" key="1">
    <source>
        <dbReference type="SAM" id="MobiDB-lite"/>
    </source>
</evidence>
<feature type="domain" description="Filamentous haemagglutinin FhaB/tRNA nuclease CdiA-like TPS" evidence="2">
    <location>
        <begin position="13"/>
        <end position="133"/>
    </location>
</feature>
<name>A0A7V8JTD4_9BURK</name>
<sequence length="2727" mass="273563">MPRNQQPTVLSSGNGVPVVNIQTPNTAGVSVNAYRQFDVGANGAILNNARGVTQTQLGGHVQGNPWLATGAARVIVNQVNSANPSYLRGYVEVAGDRAQVVIANPAGITCSGCGFINANRATLTTGTPVMSGGNLEAYRVGGGVVTVEGAGMDASTTSYADIIARAVRINAGVWAQDLKVSAGLNTVSADHASVVPGVAPSEAVPAVAIDVAQLGGMYAQHIYLASTEHGVGVRNAGTVGAAAGDAVVTADGRLENSGSMTAAGALAVRSSGALVNTGTLGSNAATSVEAASLENRGTVSAATTLALRATDALVNVGKMGADAGVTVNAGALDNAGTLSSAQATVDVTAAGQVNTSGRIEAAQSASVNAAGIDNSGTLVAAGPLALRASGALANTGTIGSNAAATLNAGSLDNRGSVSAATTLAVRATDALANAGKMSADAGVTVNAGALDNAGTLSSAQASVDVIAARQASSRGRIEAAQSVSLNAAGLDNGGTLAAGATMTIRTSGALANSGAIGSNGAAIIDAASLDNRGTLSSAQAAVGVTTTGQASNSGRIEAAQSLTLNAAGLDNGGTLAAAGALAVRTSGAVVNTGAMGANGAASIDAASLDNRGTLNSAQASVGVTVAGTAANHGRIVAAQALTLTASGLDNSGGTIAGTDLSIDARAQAINNQQGSITAQHNATLAGGDVSNHRGSIIAQHDLTLSGAALDNSQGSVAAQNQLAIASADLNNDGGLLQALGSLDIDAHGGTVSNTNSGAAQGIVSQGGLTLKAGALVNRNGYLAATGDIALTAATVNNDAGNIGSAATAGIDTASLSNKGGQLQAKTALKVNAAGGTVDNTGGLMRSDGGIAIQSATLRNDGTQGQNQGIEGAAIAITAADISNRQGAMRADTSLALTATGSVDNRAGLLSSSGTLSVTDTQAARMLALNNSGGTIVAAQKAGVTARSLSGDGKVLSQKDLAIDVVDSITNTGQIAATGDAAISTAGTFTNAGTVAAGAKLALTAGTIDNQASGSLIASTLQLKATDVHTFTNRGLIDGATTIIESSTVNNIGTGRIYGDNIAIGADVLNNLAETVGGVTTAAVIAARNRLDIGAGVINNSEHALIYSVGDMAIGGALDAAKRATGMAREINNTSATINADGNMSIAANSINNTNAHLETSEQTGPGNRIINYRLNGSSQLIDSSTVRLYQRKDARIVDAQNWRAMGDDSDFKLLLASARYPFEKYGPPFNYSKGRGGTGAFSDYVAGVGTAFEEAIAAVKTDDSYMPAVPEKYNYGPNDRIWDVFGIARPTAIVPEEPVAPLKIVSCGGDAPCENYNYENEYKVWKPLHDAWQATREAQLPSFLALNKAIADFNVSLRDRLVNEWTIYDGTEQVTRTVVGKSDPGMITAGGNMSLNAGVVNNYASQIIAGGTVAGNSVNGTAINNTGPQGTQTAVSIGSASYTYTKSHTSSSDDRRYDGVPYQSQTIVTNFQLDITPTGGAGPARSSSVRAVAAPVAGAAGAAGTALSVNVASVNPSQVSNTSYRIASLNLTLPNNALYRIDSAPNQRYLVQTDPQFIGYRTWLSSDFMLTQLQSTPGSTVKKLGDGFYEQQLVQQQIQQAVGQRYLAGYTSNEAQYMALMTAGVQQAKAFNYTVGVALSATQIAQLTSDIVWMVKQTVTLADGSTQEVLVPQVYLRASNVQVTGQGTLIAGSDVAFQTAQDIVNSGATIAARQSVSLAGNNIQNLGGRISGANTVLSAATDINNLGGAIDAQNNLVAMAGRDINSASTTVATANAVTTGTNINQVASMTVTGNNGTLAAVAGRDLNLQASSASADNIKLSAQRDVNLSTVHETSQEKLTWDSDNRAEVNRDNAIGSTVQGKSIALTAGRDINSQAAYVTAEGALAATAGNNINIGTDISTASARDQHKKSDSGGMLASRTVTTDDSSSQAIHQGSTFSGNTVVARAGSDLNITGSNVVSTQGTALAAGSNVNIVAAIDNSSQHNYRNETTSGVMGAGAGVTVGTREQSHDVNRQGQTASASTVGSTDGNVSIAAGNRYTQVGSDVVALKGDIDIAAKSVEIRAADQVSRTVTEDKFKQSGLTVAVTSPVISAVQTVQQMSEAAEKTKDGRMQALALANIGFAGANAMDAIKAGQGSTIDGKANQIATGPAGADGKTPSRDATDADKVGGINLALSLGGSSSESRSEQTTNTVRGSTVAAGGNVNITAQGGGADSNIVIQGSDIKAGVNATLKAANEVRLLAAQSTSEQHSSNQSMSGSIGASIGTDGLMFNASASGGCGHGDGSDVTQVNTHVDAGNKLTISSGTDATLKGAVVSGKQVVMDVGTSGSGDLNIESLQDTSTYKSDQQSLGGSISVGMGQVSGSVNYSKSSTNSNYASVMEQSGIKAGDGGFQINVRGNTDLKGAVIASTDKAVADGKNSLATATLTQSDIKNAADYDAQSVGIGIGYSTGKDNPVGRNQKGDAQTGGARVPGADLPTTGKDGGFSATPPVVMGASGSSSSTTRSGISGGAAIMITDDKKQQELTGKTAEQTVASVNRDVSSSKDGSNALKPIFEEKEINNRFTIVGAFTREAGAFLANRVKESTEAQKELDNELSKPKDQQDIVKLAKLEQTLRDNEKWDMAGPGRLVLTAVSGGIAGNVAGSTGSFIKSAAAYYFQGLATQEVKGIADLLDSDSARAALQGLVACAGAVAQNQSCGAGAAGSAASVVLNNLLNEINGDTASVMTH</sequence>
<protein>
    <submittedName>
        <fullName evidence="3">16S rRNA endonuclease CdiA</fullName>
    </submittedName>
</protein>
<dbReference type="SMART" id="SM00912">
    <property type="entry name" value="Haemagg_act"/>
    <property type="match status" value="1"/>
</dbReference>
<feature type="compositionally biased region" description="Polar residues" evidence="1">
    <location>
        <begin position="1920"/>
        <end position="1934"/>
    </location>
</feature>
<dbReference type="SUPFAM" id="SSF51126">
    <property type="entry name" value="Pectin lyase-like"/>
    <property type="match status" value="1"/>
</dbReference>
<feature type="compositionally biased region" description="Basic and acidic residues" evidence="1">
    <location>
        <begin position="2157"/>
        <end position="2167"/>
    </location>
</feature>
<dbReference type="NCBIfam" id="TIGR01901">
    <property type="entry name" value="adhes_NPXG"/>
    <property type="match status" value="1"/>
</dbReference>
<feature type="compositionally biased region" description="Polar residues" evidence="1">
    <location>
        <begin position="2014"/>
        <end position="2026"/>
    </location>
</feature>
<feature type="region of interest" description="Disordered" evidence="1">
    <location>
        <begin position="2145"/>
        <end position="2196"/>
    </location>
</feature>
<comment type="caution">
    <text evidence="3">The sequence shown here is derived from an EMBL/GenBank/DDBJ whole genome shotgun (WGS) entry which is preliminary data.</text>
</comment>
<evidence type="ECO:0000313" key="3">
    <source>
        <dbReference type="EMBL" id="KAF1042186.1"/>
    </source>
</evidence>
<dbReference type="InterPro" id="IPR012334">
    <property type="entry name" value="Pectin_lyas_fold"/>
</dbReference>
<keyword evidence="3" id="KW-0378">Hydrolase</keyword>
<dbReference type="Pfam" id="PF13332">
    <property type="entry name" value="Fil_haemagg_2"/>
    <property type="match status" value="3"/>
</dbReference>
<feature type="region of interest" description="Disordered" evidence="1">
    <location>
        <begin position="2007"/>
        <end position="2026"/>
    </location>
</feature>
<dbReference type="GO" id="GO:0004519">
    <property type="term" value="F:endonuclease activity"/>
    <property type="evidence" value="ECO:0007669"/>
    <property type="project" value="UniProtKB-KW"/>
</dbReference>
<dbReference type="InterPro" id="IPR025157">
    <property type="entry name" value="Hemagglutinin_rpt"/>
</dbReference>
<organism evidence="3 4">
    <name type="scientific">Herbaspirillum frisingense</name>
    <dbReference type="NCBI Taxonomy" id="92645"/>
    <lineage>
        <taxon>Bacteria</taxon>
        <taxon>Pseudomonadati</taxon>
        <taxon>Pseudomonadota</taxon>
        <taxon>Betaproteobacteria</taxon>
        <taxon>Burkholderiales</taxon>
        <taxon>Oxalobacteraceae</taxon>
        <taxon>Herbaspirillum</taxon>
    </lineage>
</organism>
<dbReference type="NCBIfam" id="TIGR01731">
    <property type="entry name" value="fil_hemag_20aa"/>
    <property type="match status" value="27"/>
</dbReference>
<evidence type="ECO:0000259" key="2">
    <source>
        <dbReference type="SMART" id="SM00912"/>
    </source>
</evidence>
<reference evidence="4" key="1">
    <citation type="journal article" date="2020" name="MBio">
        <title>Horizontal gene transfer to a defensive symbiont with a reduced genome amongst a multipartite beetle microbiome.</title>
        <authorList>
            <person name="Waterworth S.C."/>
            <person name="Florez L.V."/>
            <person name="Rees E.R."/>
            <person name="Hertweck C."/>
            <person name="Kaltenpoth M."/>
            <person name="Kwan J.C."/>
        </authorList>
    </citation>
    <scope>NUCLEOTIDE SEQUENCE [LARGE SCALE GENOMIC DNA]</scope>
</reference>
<dbReference type="Gene3D" id="2.160.20.10">
    <property type="entry name" value="Single-stranded right-handed beta-helix, Pectin lyase-like"/>
    <property type="match status" value="1"/>
</dbReference>
<feature type="region of interest" description="Disordered" evidence="1">
    <location>
        <begin position="1903"/>
        <end position="1934"/>
    </location>
</feature>
<gene>
    <name evidence="3" type="primary">cdiA</name>
    <name evidence="3" type="ORF">GAK35_02847</name>
</gene>
<evidence type="ECO:0000313" key="4">
    <source>
        <dbReference type="Proteomes" id="UP000462435"/>
    </source>
</evidence>
<dbReference type="InterPro" id="IPR010069">
    <property type="entry name" value="CdiA_FHA1_rpt"/>
</dbReference>
<dbReference type="EMBL" id="WNDX01000091">
    <property type="protein sequence ID" value="KAF1042186.1"/>
    <property type="molecule type" value="Genomic_DNA"/>
</dbReference>
<dbReference type="InterPro" id="IPR008638">
    <property type="entry name" value="FhaB/CdiA-like_TPS"/>
</dbReference>
<feature type="region of interest" description="Disordered" evidence="1">
    <location>
        <begin position="2450"/>
        <end position="2485"/>
    </location>
</feature>